<sequence>MSGGSDHRRMSIDTEYFIPMPTNNSSAFVLSDPSAALRHAGQNPPFPKEEVPNGSISKPTPGMNRSQMSINNSSAFVLSDPSAALRHAGQNLPFPKEEIPNGSISKSPQGMNCSQKIQDDLKEFGEMIKHHEDNIKYLKSLKNKLEDSILDMQVAIGKYHTIIIPQEDNGEPVSGDSVEETLQHIHKYENSAAAVLCKMKANPESRASGYSLTTDVLGVVATLGKVDDPNLSRVLSEYLGLENMLAVVCKTYVGVRALEGYKDGSIDKNLGIHSLVEQPLGNRFVVICLENLRPYDGAIIVDDPQRRLDLLKPKLISGEALPGFIGFAVNMVMINNTHLYSISRNGSSLRETLFYNLFSDLQVYKSREDMLNAQPYITHGAISLDGGVIRSPGIYSLGQHQGDIDIKFPYCESRKISLPASYHDIENQLKETKWKKDRAHEDMLREQALLEHTKCNYEIKKKEYIELIAQSSAYAAQWYWDNANSSPRRFHGGKNSDQQPKEVKEAFKKT</sequence>
<feature type="compositionally biased region" description="Basic and acidic residues" evidence="1">
    <location>
        <begin position="499"/>
        <end position="510"/>
    </location>
</feature>
<dbReference type="PANTHER" id="PTHR33566">
    <property type="entry name" value="EN/SPM-LIKE TRANSPOSON-RELATED"/>
    <property type="match status" value="1"/>
</dbReference>
<dbReference type="AlphaFoldDB" id="A0ABD3CL81"/>
<organism evidence="2 3">
    <name type="scientific">Castilleja foliolosa</name>
    <dbReference type="NCBI Taxonomy" id="1961234"/>
    <lineage>
        <taxon>Eukaryota</taxon>
        <taxon>Viridiplantae</taxon>
        <taxon>Streptophyta</taxon>
        <taxon>Embryophyta</taxon>
        <taxon>Tracheophyta</taxon>
        <taxon>Spermatophyta</taxon>
        <taxon>Magnoliopsida</taxon>
        <taxon>eudicotyledons</taxon>
        <taxon>Gunneridae</taxon>
        <taxon>Pentapetalae</taxon>
        <taxon>asterids</taxon>
        <taxon>lamiids</taxon>
        <taxon>Lamiales</taxon>
        <taxon>Orobanchaceae</taxon>
        <taxon>Pedicularideae</taxon>
        <taxon>Castillejinae</taxon>
        <taxon>Castilleja</taxon>
    </lineage>
</organism>
<evidence type="ECO:0000256" key="1">
    <source>
        <dbReference type="SAM" id="MobiDB-lite"/>
    </source>
</evidence>
<feature type="region of interest" description="Disordered" evidence="1">
    <location>
        <begin position="93"/>
        <end position="112"/>
    </location>
</feature>
<comment type="caution">
    <text evidence="2">The sequence shown here is derived from an EMBL/GenBank/DDBJ whole genome shotgun (WGS) entry which is preliminary data.</text>
</comment>
<feature type="region of interest" description="Disordered" evidence="1">
    <location>
        <begin position="41"/>
        <end position="61"/>
    </location>
</feature>
<feature type="compositionally biased region" description="Polar residues" evidence="1">
    <location>
        <begin position="102"/>
        <end position="112"/>
    </location>
</feature>
<dbReference type="PANTHER" id="PTHR33566:SF6">
    <property type="entry name" value="PROTEIN DEFECTIVE IN MERISTEM SILENCING 3"/>
    <property type="match status" value="1"/>
</dbReference>
<proteinExistence type="predicted"/>
<gene>
    <name evidence="2" type="ORF">CASFOL_023689</name>
</gene>
<name>A0ABD3CL81_9LAMI</name>
<evidence type="ECO:0008006" key="4">
    <source>
        <dbReference type="Google" id="ProtNLM"/>
    </source>
</evidence>
<dbReference type="EMBL" id="JAVIJP010000032">
    <property type="protein sequence ID" value="KAL3630705.1"/>
    <property type="molecule type" value="Genomic_DNA"/>
</dbReference>
<keyword evidence="3" id="KW-1185">Reference proteome</keyword>
<dbReference type="Proteomes" id="UP001632038">
    <property type="component" value="Unassembled WGS sequence"/>
</dbReference>
<protein>
    <recommendedName>
        <fullName evidence="4">Protein DEFECTIVE IN MERISTEM SILENCING 3</fullName>
    </recommendedName>
</protein>
<reference evidence="3" key="1">
    <citation type="journal article" date="2024" name="IScience">
        <title>Strigolactones Initiate the Formation of Haustorium-like Structures in Castilleja.</title>
        <authorList>
            <person name="Buerger M."/>
            <person name="Peterson D."/>
            <person name="Chory J."/>
        </authorList>
    </citation>
    <scope>NUCLEOTIDE SEQUENCE [LARGE SCALE GENOMIC DNA]</scope>
</reference>
<evidence type="ECO:0000313" key="2">
    <source>
        <dbReference type="EMBL" id="KAL3630705.1"/>
    </source>
</evidence>
<accession>A0ABD3CL81</accession>
<evidence type="ECO:0000313" key="3">
    <source>
        <dbReference type="Proteomes" id="UP001632038"/>
    </source>
</evidence>
<feature type="region of interest" description="Disordered" evidence="1">
    <location>
        <begin position="487"/>
        <end position="510"/>
    </location>
</feature>